<dbReference type="GO" id="GO:0051539">
    <property type="term" value="F:4 iron, 4 sulfur cluster binding"/>
    <property type="evidence" value="ECO:0007669"/>
    <property type="project" value="UniProtKB-KW"/>
</dbReference>
<dbReference type="InterPro" id="IPR034491">
    <property type="entry name" value="Anaerob_Ser_sulfatase-maturase"/>
</dbReference>
<dbReference type="PANTHER" id="PTHR43273">
    <property type="entry name" value="ANAEROBIC SULFATASE-MATURATING ENZYME HOMOLOG ASLB-RELATED"/>
    <property type="match status" value="1"/>
</dbReference>
<organism evidence="9 10">
    <name type="scientific">Candidatus Cryptobacteroides faecigallinarum</name>
    <dbReference type="NCBI Taxonomy" id="2840763"/>
    <lineage>
        <taxon>Bacteria</taxon>
        <taxon>Pseudomonadati</taxon>
        <taxon>Bacteroidota</taxon>
        <taxon>Bacteroidia</taxon>
        <taxon>Bacteroidales</taxon>
        <taxon>Candidatus Cryptobacteroides</taxon>
    </lineage>
</organism>
<dbReference type="SFLD" id="SFLDG01072">
    <property type="entry name" value="dehydrogenase_like"/>
    <property type="match status" value="1"/>
</dbReference>
<dbReference type="NCBIfam" id="TIGR04085">
    <property type="entry name" value="rSAM_more_4Fe4S"/>
    <property type="match status" value="1"/>
</dbReference>
<name>A0A9D9ILN0_9BACT</name>
<comment type="cofactor">
    <cofactor evidence="1">
        <name>[4Fe-4S] cluster</name>
        <dbReference type="ChEBI" id="CHEBI:49883"/>
    </cofactor>
</comment>
<keyword evidence="5" id="KW-0408">Iron</keyword>
<keyword evidence="6" id="KW-0411">Iron-sulfur</keyword>
<gene>
    <name evidence="9" type="ORF">IAB91_04420</name>
</gene>
<dbReference type="InterPro" id="IPR023867">
    <property type="entry name" value="Sulphatase_maturase_rSAM"/>
</dbReference>
<feature type="domain" description="Radical SAM core" evidence="8">
    <location>
        <begin position="15"/>
        <end position="238"/>
    </location>
</feature>
<keyword evidence="3" id="KW-0949">S-adenosyl-L-methionine</keyword>
<evidence type="ECO:0000313" key="10">
    <source>
        <dbReference type="Proteomes" id="UP000823757"/>
    </source>
</evidence>
<dbReference type="InterPro" id="IPR023885">
    <property type="entry name" value="4Fe4S-binding_SPASM_dom"/>
</dbReference>
<evidence type="ECO:0000256" key="4">
    <source>
        <dbReference type="ARBA" id="ARBA00022723"/>
    </source>
</evidence>
<dbReference type="NCBIfam" id="TIGR03942">
    <property type="entry name" value="sulfatase_rSAM"/>
    <property type="match status" value="1"/>
</dbReference>
<dbReference type="Gene3D" id="3.20.20.70">
    <property type="entry name" value="Aldolase class I"/>
    <property type="match status" value="1"/>
</dbReference>
<protein>
    <submittedName>
        <fullName evidence="9">Anaerobic sulfatase maturase</fullName>
    </submittedName>
</protein>
<dbReference type="SUPFAM" id="SSF102114">
    <property type="entry name" value="Radical SAM enzymes"/>
    <property type="match status" value="1"/>
</dbReference>
<reference evidence="9" key="2">
    <citation type="journal article" date="2021" name="PeerJ">
        <title>Extensive microbial diversity within the chicken gut microbiome revealed by metagenomics and culture.</title>
        <authorList>
            <person name="Gilroy R."/>
            <person name="Ravi A."/>
            <person name="Getino M."/>
            <person name="Pursley I."/>
            <person name="Horton D.L."/>
            <person name="Alikhan N.F."/>
            <person name="Baker D."/>
            <person name="Gharbi K."/>
            <person name="Hall N."/>
            <person name="Watson M."/>
            <person name="Adriaenssens E.M."/>
            <person name="Foster-Nyarko E."/>
            <person name="Jarju S."/>
            <person name="Secka A."/>
            <person name="Antonio M."/>
            <person name="Oren A."/>
            <person name="Chaudhuri R.R."/>
            <person name="La Ragione R."/>
            <person name="Hildebrand F."/>
            <person name="Pallen M.J."/>
        </authorList>
    </citation>
    <scope>NUCLEOTIDE SEQUENCE</scope>
    <source>
        <strain evidence="9">B1-13419</strain>
    </source>
</reference>
<dbReference type="PANTHER" id="PTHR43273:SF3">
    <property type="entry name" value="ANAEROBIC SULFATASE-MATURATING ENZYME HOMOLOG ASLB-RELATED"/>
    <property type="match status" value="1"/>
</dbReference>
<dbReference type="Pfam" id="PF04055">
    <property type="entry name" value="Radical_SAM"/>
    <property type="match status" value="1"/>
</dbReference>
<dbReference type="GO" id="GO:0046872">
    <property type="term" value="F:metal ion binding"/>
    <property type="evidence" value="ECO:0007669"/>
    <property type="project" value="UniProtKB-KW"/>
</dbReference>
<evidence type="ECO:0000256" key="6">
    <source>
        <dbReference type="ARBA" id="ARBA00023014"/>
    </source>
</evidence>
<evidence type="ECO:0000256" key="2">
    <source>
        <dbReference type="ARBA" id="ARBA00022485"/>
    </source>
</evidence>
<evidence type="ECO:0000313" key="9">
    <source>
        <dbReference type="EMBL" id="MBO8474520.1"/>
    </source>
</evidence>
<dbReference type="SFLD" id="SFLDG01386">
    <property type="entry name" value="main_SPASM_domain-containing"/>
    <property type="match status" value="1"/>
</dbReference>
<dbReference type="InterPro" id="IPR013785">
    <property type="entry name" value="Aldolase_TIM"/>
</dbReference>
<dbReference type="CDD" id="cd01335">
    <property type="entry name" value="Radical_SAM"/>
    <property type="match status" value="1"/>
</dbReference>
<dbReference type="SFLD" id="SFLDG01067">
    <property type="entry name" value="SPASM/twitch_domain_containing"/>
    <property type="match status" value="1"/>
</dbReference>
<dbReference type="PROSITE" id="PS51918">
    <property type="entry name" value="RADICAL_SAM"/>
    <property type="match status" value="1"/>
</dbReference>
<dbReference type="EMBL" id="JADIMD010000063">
    <property type="protein sequence ID" value="MBO8474520.1"/>
    <property type="molecule type" value="Genomic_DNA"/>
</dbReference>
<reference evidence="9" key="1">
    <citation type="submission" date="2020-10" db="EMBL/GenBank/DDBJ databases">
        <authorList>
            <person name="Gilroy R."/>
        </authorList>
    </citation>
    <scope>NUCLEOTIDE SEQUENCE</scope>
    <source>
        <strain evidence="9">B1-13419</strain>
    </source>
</reference>
<evidence type="ECO:0000256" key="5">
    <source>
        <dbReference type="ARBA" id="ARBA00023004"/>
    </source>
</evidence>
<accession>A0A9D9ILN0</accession>
<dbReference type="SFLD" id="SFLDG01384">
    <property type="entry name" value="thioether_bond_formation_requi"/>
    <property type="match status" value="1"/>
</dbReference>
<dbReference type="InterPro" id="IPR007197">
    <property type="entry name" value="rSAM"/>
</dbReference>
<dbReference type="SFLD" id="SFLDF00285">
    <property type="entry name" value="anaerobic_Ser-type_sulfatase-m"/>
    <property type="match status" value="1"/>
</dbReference>
<evidence type="ECO:0000256" key="7">
    <source>
        <dbReference type="ARBA" id="ARBA00023601"/>
    </source>
</evidence>
<sequence length="421" mass="48066">MKKKDIFTLEDARKIVAPKSFMTMLKPAGSSCNMDCTYCYYLDKAIQYGGKNAVMGDDLLETYVRQYIEANEVDTVQFNWHGGEPLLLGKEFYRKALSLQKKYADGKRIENTIQTNGILVDEEWCELFVSGHFLVGISLDGPQDIHDAFRKSRSGNPSFSKVMETVSMFRSAGVEFNTLSVVSSLCEKRGGEIYRFFRDKVKSRYMQFLPAMEHVVDRPDFHRPVIVSPETEGAYPAPWSVSSAGYGKFLCDVFDEWVIRDVGQTYVQMFDATLAQWCGVQPGVCSMCETCGDALVVERNGDVYSCDHFVYPEYLLGNIRENTLKEIYASRRRLEFGLAKRNTLPSECLKCRFYFACRGECPKHRFATGEDGGRKNVLCDGLYAYFNHVEPYMDYMKALLLRKQSPSLVIPFARHKMGLVF</sequence>
<dbReference type="SFLD" id="SFLDS00029">
    <property type="entry name" value="Radical_SAM"/>
    <property type="match status" value="1"/>
</dbReference>
<dbReference type="CDD" id="cd21120">
    <property type="entry name" value="SPASM_anSME"/>
    <property type="match status" value="1"/>
</dbReference>
<proteinExistence type="inferred from homology"/>
<evidence type="ECO:0000259" key="8">
    <source>
        <dbReference type="PROSITE" id="PS51918"/>
    </source>
</evidence>
<dbReference type="GO" id="GO:0016491">
    <property type="term" value="F:oxidoreductase activity"/>
    <property type="evidence" value="ECO:0007669"/>
    <property type="project" value="InterPro"/>
</dbReference>
<comment type="caution">
    <text evidence="9">The sequence shown here is derived from an EMBL/GenBank/DDBJ whole genome shotgun (WGS) entry which is preliminary data.</text>
</comment>
<dbReference type="AlphaFoldDB" id="A0A9D9ILN0"/>
<dbReference type="InterPro" id="IPR047207">
    <property type="entry name" value="SPASM_anSME"/>
</dbReference>
<dbReference type="Proteomes" id="UP000823757">
    <property type="component" value="Unassembled WGS sequence"/>
</dbReference>
<comment type="similarity">
    <text evidence="7">Belongs to the radical SAM superfamily. Anaerobic sulfatase-maturating enzyme family.</text>
</comment>
<dbReference type="InterPro" id="IPR058240">
    <property type="entry name" value="rSAM_sf"/>
</dbReference>
<keyword evidence="2" id="KW-0004">4Fe-4S</keyword>
<dbReference type="Pfam" id="PF13186">
    <property type="entry name" value="SPASM"/>
    <property type="match status" value="1"/>
</dbReference>
<evidence type="ECO:0000256" key="3">
    <source>
        <dbReference type="ARBA" id="ARBA00022691"/>
    </source>
</evidence>
<evidence type="ECO:0000256" key="1">
    <source>
        <dbReference type="ARBA" id="ARBA00001966"/>
    </source>
</evidence>
<keyword evidence="4" id="KW-0479">Metal-binding</keyword>